<evidence type="ECO:0000313" key="2">
    <source>
        <dbReference type="Proteomes" id="UP001381693"/>
    </source>
</evidence>
<comment type="caution">
    <text evidence="1">The sequence shown here is derived from an EMBL/GenBank/DDBJ whole genome shotgun (WGS) entry which is preliminary data.</text>
</comment>
<reference evidence="1 2" key="1">
    <citation type="submission" date="2023-11" db="EMBL/GenBank/DDBJ databases">
        <title>Halocaridina rubra genome assembly.</title>
        <authorList>
            <person name="Smith C."/>
        </authorList>
    </citation>
    <scope>NUCLEOTIDE SEQUENCE [LARGE SCALE GENOMIC DNA]</scope>
    <source>
        <strain evidence="1">EP-1</strain>
        <tissue evidence="1">Whole</tissue>
    </source>
</reference>
<accession>A0AAN9AEW4</accession>
<dbReference type="AlphaFoldDB" id="A0AAN9AEW4"/>
<name>A0AAN9AEW4_HALRR</name>
<organism evidence="1 2">
    <name type="scientific">Halocaridina rubra</name>
    <name type="common">Hawaiian red shrimp</name>
    <dbReference type="NCBI Taxonomy" id="373956"/>
    <lineage>
        <taxon>Eukaryota</taxon>
        <taxon>Metazoa</taxon>
        <taxon>Ecdysozoa</taxon>
        <taxon>Arthropoda</taxon>
        <taxon>Crustacea</taxon>
        <taxon>Multicrustacea</taxon>
        <taxon>Malacostraca</taxon>
        <taxon>Eumalacostraca</taxon>
        <taxon>Eucarida</taxon>
        <taxon>Decapoda</taxon>
        <taxon>Pleocyemata</taxon>
        <taxon>Caridea</taxon>
        <taxon>Atyoidea</taxon>
        <taxon>Atyidae</taxon>
        <taxon>Halocaridina</taxon>
    </lineage>
</organism>
<gene>
    <name evidence="1" type="ORF">SK128_014965</name>
</gene>
<proteinExistence type="predicted"/>
<dbReference type="Proteomes" id="UP001381693">
    <property type="component" value="Unassembled WGS sequence"/>
</dbReference>
<feature type="non-terminal residue" evidence="1">
    <location>
        <position position="79"/>
    </location>
</feature>
<sequence>MCRASTKNPEKIEWSFHIIEWCFIPGEHDLLCNEKDAHDQSTPNPVLLCYALCMKNAPACAYRKDSCKMTTLVCFCSPS</sequence>
<protein>
    <submittedName>
        <fullName evidence="1">Uncharacterized protein</fullName>
    </submittedName>
</protein>
<keyword evidence="2" id="KW-1185">Reference proteome</keyword>
<evidence type="ECO:0000313" key="1">
    <source>
        <dbReference type="EMBL" id="KAK7082072.1"/>
    </source>
</evidence>
<dbReference type="EMBL" id="JAXCGZ010004212">
    <property type="protein sequence ID" value="KAK7082072.1"/>
    <property type="molecule type" value="Genomic_DNA"/>
</dbReference>